<accession>A0ABN8IWA1</accession>
<evidence type="ECO:0000313" key="2">
    <source>
        <dbReference type="Proteomes" id="UP000837857"/>
    </source>
</evidence>
<organism evidence="1 2">
    <name type="scientific">Iphiclides podalirius</name>
    <name type="common">scarce swallowtail</name>
    <dbReference type="NCBI Taxonomy" id="110791"/>
    <lineage>
        <taxon>Eukaryota</taxon>
        <taxon>Metazoa</taxon>
        <taxon>Ecdysozoa</taxon>
        <taxon>Arthropoda</taxon>
        <taxon>Hexapoda</taxon>
        <taxon>Insecta</taxon>
        <taxon>Pterygota</taxon>
        <taxon>Neoptera</taxon>
        <taxon>Endopterygota</taxon>
        <taxon>Lepidoptera</taxon>
        <taxon>Glossata</taxon>
        <taxon>Ditrysia</taxon>
        <taxon>Papilionoidea</taxon>
        <taxon>Papilionidae</taxon>
        <taxon>Papilioninae</taxon>
        <taxon>Iphiclides</taxon>
    </lineage>
</organism>
<dbReference type="Proteomes" id="UP000837857">
    <property type="component" value="Chromosome 5"/>
</dbReference>
<protein>
    <submittedName>
        <fullName evidence="1">Uncharacterized protein</fullName>
    </submittedName>
</protein>
<keyword evidence="2" id="KW-1185">Reference proteome</keyword>
<gene>
    <name evidence="1" type="ORF">IPOD504_LOCUS14196</name>
</gene>
<feature type="non-terminal residue" evidence="1">
    <location>
        <position position="70"/>
    </location>
</feature>
<name>A0ABN8IWA1_9NEOP</name>
<reference evidence="1" key="1">
    <citation type="submission" date="2022-03" db="EMBL/GenBank/DDBJ databases">
        <authorList>
            <person name="Martin H S."/>
        </authorList>
    </citation>
    <scope>NUCLEOTIDE SEQUENCE</scope>
</reference>
<dbReference type="EMBL" id="OW152817">
    <property type="protein sequence ID" value="CAH2068288.1"/>
    <property type="molecule type" value="Genomic_DNA"/>
</dbReference>
<evidence type="ECO:0000313" key="1">
    <source>
        <dbReference type="EMBL" id="CAH2068288.1"/>
    </source>
</evidence>
<sequence length="70" mass="7780">MPSHSVVRFDAEYVIAPARRAINKVPMTRRSDGRIDSAAPLSPNTGRVGKAAARRYVCRRAYVYTNTVSK</sequence>
<proteinExistence type="predicted"/>